<reference evidence="1" key="1">
    <citation type="submission" date="2022-10" db="EMBL/GenBank/DDBJ databases">
        <title>The complete genomes of actinobacterial strains from the NBC collection.</title>
        <authorList>
            <person name="Joergensen T.S."/>
            <person name="Alvarez Arevalo M."/>
            <person name="Sterndorff E.B."/>
            <person name="Faurdal D."/>
            <person name="Vuksanovic O."/>
            <person name="Mourched A.-S."/>
            <person name="Charusanti P."/>
            <person name="Shaw S."/>
            <person name="Blin K."/>
            <person name="Weber T."/>
        </authorList>
    </citation>
    <scope>NUCLEOTIDE SEQUENCE</scope>
    <source>
        <strain evidence="1">NBC_00003</strain>
    </source>
</reference>
<sequence>MGSLYATHRLLPVPSVVEDAFPRVIAEAGLHGPATLGSDRGGIPEAIDGGGLVLPHDDPGAWAKAGTPARGPSGVDLGCAKKAYS</sequence>
<name>A0AAU2V530_9ACTN</name>
<dbReference type="Gene3D" id="3.40.50.2000">
    <property type="entry name" value="Glycogen Phosphorylase B"/>
    <property type="match status" value="1"/>
</dbReference>
<dbReference type="SUPFAM" id="SSF53756">
    <property type="entry name" value="UDP-Glycosyltransferase/glycogen phosphorylase"/>
    <property type="match status" value="1"/>
</dbReference>
<dbReference type="EMBL" id="CP108318">
    <property type="protein sequence ID" value="WTW62537.1"/>
    <property type="molecule type" value="Genomic_DNA"/>
</dbReference>
<dbReference type="Pfam" id="PF13692">
    <property type="entry name" value="Glyco_trans_1_4"/>
    <property type="match status" value="1"/>
</dbReference>
<evidence type="ECO:0000313" key="1">
    <source>
        <dbReference type="EMBL" id="WTW62537.1"/>
    </source>
</evidence>
<dbReference type="AlphaFoldDB" id="A0AAU2V530"/>
<gene>
    <name evidence="1" type="ORF">OG549_18805</name>
</gene>
<proteinExistence type="predicted"/>
<accession>A0AAU2V530</accession>
<organism evidence="1">
    <name type="scientific">Streptomyces sp. NBC_00003</name>
    <dbReference type="NCBI Taxonomy" id="2903608"/>
    <lineage>
        <taxon>Bacteria</taxon>
        <taxon>Bacillati</taxon>
        <taxon>Actinomycetota</taxon>
        <taxon>Actinomycetes</taxon>
        <taxon>Kitasatosporales</taxon>
        <taxon>Streptomycetaceae</taxon>
        <taxon>Streptomyces</taxon>
    </lineage>
</organism>
<protein>
    <submittedName>
        <fullName evidence="1">Uncharacterized protein</fullName>
    </submittedName>
</protein>